<name>A0A834KGS4_VESGE</name>
<evidence type="ECO:0000313" key="2">
    <source>
        <dbReference type="Proteomes" id="UP000617340"/>
    </source>
</evidence>
<dbReference type="AlphaFoldDB" id="A0A834KGS4"/>
<organism evidence="1 2">
    <name type="scientific">Vespula germanica</name>
    <name type="common">German yellow jacket</name>
    <name type="synonym">Paravespula germanica</name>
    <dbReference type="NCBI Taxonomy" id="30212"/>
    <lineage>
        <taxon>Eukaryota</taxon>
        <taxon>Metazoa</taxon>
        <taxon>Ecdysozoa</taxon>
        <taxon>Arthropoda</taxon>
        <taxon>Hexapoda</taxon>
        <taxon>Insecta</taxon>
        <taxon>Pterygota</taxon>
        <taxon>Neoptera</taxon>
        <taxon>Endopterygota</taxon>
        <taxon>Hymenoptera</taxon>
        <taxon>Apocrita</taxon>
        <taxon>Aculeata</taxon>
        <taxon>Vespoidea</taxon>
        <taxon>Vespidae</taxon>
        <taxon>Vespinae</taxon>
        <taxon>Vespula</taxon>
    </lineage>
</organism>
<dbReference type="EMBL" id="JACSDZ010000004">
    <property type="protein sequence ID" value="KAF7406297.1"/>
    <property type="molecule type" value="Genomic_DNA"/>
</dbReference>
<comment type="caution">
    <text evidence="1">The sequence shown here is derived from an EMBL/GenBank/DDBJ whole genome shotgun (WGS) entry which is preliminary data.</text>
</comment>
<reference evidence="1" key="1">
    <citation type="journal article" date="2020" name="G3 (Bethesda)">
        <title>High-Quality Assemblies for Three Invasive Social Wasps from the &lt;i&gt;Vespula&lt;/i&gt; Genus.</title>
        <authorList>
            <person name="Harrop T.W.R."/>
            <person name="Guhlin J."/>
            <person name="McLaughlin G.M."/>
            <person name="Permina E."/>
            <person name="Stockwell P."/>
            <person name="Gilligan J."/>
            <person name="Le Lec M.F."/>
            <person name="Gruber M.A.M."/>
            <person name="Quinn O."/>
            <person name="Lovegrove M."/>
            <person name="Duncan E.J."/>
            <person name="Remnant E.J."/>
            <person name="Van Eeckhoven J."/>
            <person name="Graham B."/>
            <person name="Knapp R.A."/>
            <person name="Langford K.W."/>
            <person name="Kronenberg Z."/>
            <person name="Press M.O."/>
            <person name="Eacker S.M."/>
            <person name="Wilson-Rankin E.E."/>
            <person name="Purcell J."/>
            <person name="Lester P.J."/>
            <person name="Dearden P.K."/>
        </authorList>
    </citation>
    <scope>NUCLEOTIDE SEQUENCE</scope>
    <source>
        <strain evidence="1">Linc-1</strain>
    </source>
</reference>
<accession>A0A834KGS4</accession>
<dbReference type="Proteomes" id="UP000617340">
    <property type="component" value="Unassembled WGS sequence"/>
</dbReference>
<proteinExistence type="predicted"/>
<evidence type="ECO:0000313" key="1">
    <source>
        <dbReference type="EMBL" id="KAF7406297.1"/>
    </source>
</evidence>
<sequence>MKVGYREINGKVEIAKEEVEDLLNDVRLKWRWRGTEKEIMDEERKSRNMGKWEASRRYGGRAMRFKAEGGRRVRTGGSRGWNKGGFGSGYTGREALMRFKNNGDYLHYSLGISAVVALIPTAHGCVPGLLCVS</sequence>
<protein>
    <submittedName>
        <fullName evidence="1">Uncharacterized protein</fullName>
    </submittedName>
</protein>
<gene>
    <name evidence="1" type="ORF">HZH68_005666</name>
</gene>
<keyword evidence="2" id="KW-1185">Reference proteome</keyword>